<evidence type="ECO:0000256" key="1">
    <source>
        <dbReference type="ARBA" id="ARBA00000073"/>
    </source>
</evidence>
<accession>A0A326U8I5</accession>
<dbReference type="InterPro" id="IPR002942">
    <property type="entry name" value="S4_RNA-bd"/>
</dbReference>
<keyword evidence="3 6" id="KW-0413">Isomerase</keyword>
<dbReference type="InterPro" id="IPR006225">
    <property type="entry name" value="PsdUridine_synth_RluC/D"/>
</dbReference>
<dbReference type="InterPro" id="IPR006224">
    <property type="entry name" value="PsdUridine_synth_RluA-like_CS"/>
</dbReference>
<keyword evidence="9" id="KW-1185">Reference proteome</keyword>
<dbReference type="SMART" id="SM00363">
    <property type="entry name" value="S4"/>
    <property type="match status" value="1"/>
</dbReference>
<reference evidence="8 9" key="1">
    <citation type="submission" date="2018-06" db="EMBL/GenBank/DDBJ databases">
        <title>Genomic Encyclopedia of Archaeal and Bacterial Type Strains, Phase II (KMG-II): from individual species to whole genera.</title>
        <authorList>
            <person name="Goeker M."/>
        </authorList>
    </citation>
    <scope>NUCLEOTIDE SEQUENCE [LARGE SCALE GENOMIC DNA]</scope>
    <source>
        <strain evidence="8 9">ATCC BAA-1881</strain>
    </source>
</reference>
<dbReference type="EMBL" id="QKUF01000005">
    <property type="protein sequence ID" value="PZW32031.1"/>
    <property type="molecule type" value="Genomic_DNA"/>
</dbReference>
<evidence type="ECO:0000259" key="7">
    <source>
        <dbReference type="SMART" id="SM00363"/>
    </source>
</evidence>
<sequence>MHNMDGNKANAQQIFAVEPEAVGQRLDRYLVARLTEISRSGVQQLIDEGAILVNGRARKPGYALRANDTVEVLQATVPTPPQEVLPLPVALDILYEDDDLLVLNKPAGMVVHPAPGHYEDTLVNALVARYPQLQDAEGDMRPGIVHRLDKDTSGLLIVAKNRPTQALLVEMMKQRAIIKRYLALVEGNIALDKGSIDAPIGRDPRNRQLMAITATGSRDAVTHFRVLKRFARHTLVLAQLETGRTHQIRVHFKAIGHPIAGDPTYGSGRRISHHIQLGRQFLHASQLQFEHPRTGEQLLLEAPLPADLQNILENEKAL</sequence>
<keyword evidence="5" id="KW-0694">RNA-binding</keyword>
<dbReference type="InterPro" id="IPR006145">
    <property type="entry name" value="PsdUridine_synth_RsuA/RluA"/>
</dbReference>
<dbReference type="GO" id="GO:0003723">
    <property type="term" value="F:RNA binding"/>
    <property type="evidence" value="ECO:0007669"/>
    <property type="project" value="UniProtKB-KW"/>
</dbReference>
<evidence type="ECO:0000256" key="4">
    <source>
        <dbReference type="PIRSR" id="PIRSR606225-1"/>
    </source>
</evidence>
<dbReference type="GO" id="GO:0000455">
    <property type="term" value="P:enzyme-directed rRNA pseudouridine synthesis"/>
    <property type="evidence" value="ECO:0007669"/>
    <property type="project" value="TreeGrafter"/>
</dbReference>
<dbReference type="SUPFAM" id="SSF55120">
    <property type="entry name" value="Pseudouridine synthase"/>
    <property type="match status" value="1"/>
</dbReference>
<comment type="similarity">
    <text evidence="2 6">Belongs to the pseudouridine synthase RluA family.</text>
</comment>
<dbReference type="CDD" id="cd00165">
    <property type="entry name" value="S4"/>
    <property type="match status" value="1"/>
</dbReference>
<dbReference type="Proteomes" id="UP000248806">
    <property type="component" value="Unassembled WGS sequence"/>
</dbReference>
<dbReference type="GO" id="GO:0120159">
    <property type="term" value="F:rRNA pseudouridine synthase activity"/>
    <property type="evidence" value="ECO:0007669"/>
    <property type="project" value="UniProtKB-ARBA"/>
</dbReference>
<dbReference type="PANTHER" id="PTHR21600">
    <property type="entry name" value="MITOCHONDRIAL RNA PSEUDOURIDINE SYNTHASE"/>
    <property type="match status" value="1"/>
</dbReference>
<comment type="function">
    <text evidence="6">Responsible for synthesis of pseudouridine from uracil.</text>
</comment>
<dbReference type="InterPro" id="IPR020103">
    <property type="entry name" value="PsdUridine_synth_cat_dom_sf"/>
</dbReference>
<dbReference type="CDD" id="cd02869">
    <property type="entry name" value="PseudoU_synth_RluA_like"/>
    <property type="match status" value="1"/>
</dbReference>
<dbReference type="PROSITE" id="PS50889">
    <property type="entry name" value="S4"/>
    <property type="match status" value="1"/>
</dbReference>
<name>A0A326U8I5_THEHA</name>
<comment type="caution">
    <text evidence="8">The sequence shown here is derived from an EMBL/GenBank/DDBJ whole genome shotgun (WGS) entry which is preliminary data.</text>
</comment>
<evidence type="ECO:0000256" key="5">
    <source>
        <dbReference type="PROSITE-ProRule" id="PRU00182"/>
    </source>
</evidence>
<dbReference type="PROSITE" id="PS01129">
    <property type="entry name" value="PSI_RLU"/>
    <property type="match status" value="1"/>
</dbReference>
<gene>
    <name evidence="8" type="ORF">EI42_02057</name>
</gene>
<evidence type="ECO:0000256" key="3">
    <source>
        <dbReference type="ARBA" id="ARBA00023235"/>
    </source>
</evidence>
<dbReference type="EC" id="5.4.99.-" evidence="6"/>
<organism evidence="8 9">
    <name type="scientific">Thermosporothrix hazakensis</name>
    <dbReference type="NCBI Taxonomy" id="644383"/>
    <lineage>
        <taxon>Bacteria</taxon>
        <taxon>Bacillati</taxon>
        <taxon>Chloroflexota</taxon>
        <taxon>Ktedonobacteria</taxon>
        <taxon>Ktedonobacterales</taxon>
        <taxon>Thermosporotrichaceae</taxon>
        <taxon>Thermosporothrix</taxon>
    </lineage>
</organism>
<evidence type="ECO:0000256" key="6">
    <source>
        <dbReference type="RuleBase" id="RU362028"/>
    </source>
</evidence>
<dbReference type="SUPFAM" id="SSF55174">
    <property type="entry name" value="Alpha-L RNA-binding motif"/>
    <property type="match status" value="1"/>
</dbReference>
<feature type="domain" description="RNA-binding S4" evidence="7">
    <location>
        <begin position="24"/>
        <end position="86"/>
    </location>
</feature>
<dbReference type="InterPro" id="IPR050188">
    <property type="entry name" value="RluA_PseudoU_synthase"/>
</dbReference>
<dbReference type="Gene3D" id="3.30.2350.10">
    <property type="entry name" value="Pseudouridine synthase"/>
    <property type="match status" value="1"/>
</dbReference>
<dbReference type="PANTHER" id="PTHR21600:SF44">
    <property type="entry name" value="RIBOSOMAL LARGE SUBUNIT PSEUDOURIDINE SYNTHASE D"/>
    <property type="match status" value="1"/>
</dbReference>
<protein>
    <recommendedName>
        <fullName evidence="6">Pseudouridine synthase</fullName>
        <ecNumber evidence="6">5.4.99.-</ecNumber>
    </recommendedName>
</protein>
<dbReference type="InterPro" id="IPR036986">
    <property type="entry name" value="S4_RNA-bd_sf"/>
</dbReference>
<dbReference type="AlphaFoldDB" id="A0A326U8I5"/>
<dbReference type="Pfam" id="PF01479">
    <property type="entry name" value="S4"/>
    <property type="match status" value="1"/>
</dbReference>
<proteinExistence type="inferred from homology"/>
<evidence type="ECO:0000313" key="8">
    <source>
        <dbReference type="EMBL" id="PZW32031.1"/>
    </source>
</evidence>
<evidence type="ECO:0000256" key="2">
    <source>
        <dbReference type="ARBA" id="ARBA00010876"/>
    </source>
</evidence>
<evidence type="ECO:0000313" key="9">
    <source>
        <dbReference type="Proteomes" id="UP000248806"/>
    </source>
</evidence>
<dbReference type="Pfam" id="PF00849">
    <property type="entry name" value="PseudoU_synth_2"/>
    <property type="match status" value="1"/>
</dbReference>
<comment type="catalytic activity">
    <reaction evidence="1 6">
        <text>a uridine in RNA = a pseudouridine in RNA</text>
        <dbReference type="Rhea" id="RHEA:48348"/>
        <dbReference type="Rhea" id="RHEA-COMP:12068"/>
        <dbReference type="Rhea" id="RHEA-COMP:12069"/>
        <dbReference type="ChEBI" id="CHEBI:65314"/>
        <dbReference type="ChEBI" id="CHEBI:65315"/>
    </reaction>
</comment>
<feature type="active site" evidence="4">
    <location>
        <position position="149"/>
    </location>
</feature>
<dbReference type="Gene3D" id="3.10.290.10">
    <property type="entry name" value="RNA-binding S4 domain"/>
    <property type="match status" value="1"/>
</dbReference>
<dbReference type="NCBIfam" id="TIGR00005">
    <property type="entry name" value="rluA_subfam"/>
    <property type="match status" value="1"/>
</dbReference>